<keyword evidence="4 7" id="KW-0812">Transmembrane</keyword>
<evidence type="ECO:0000256" key="6">
    <source>
        <dbReference type="ARBA" id="ARBA00023136"/>
    </source>
</evidence>
<feature type="transmembrane region" description="Helical" evidence="7">
    <location>
        <begin position="210"/>
        <end position="229"/>
    </location>
</feature>
<dbReference type="InterPro" id="IPR020846">
    <property type="entry name" value="MFS_dom"/>
</dbReference>
<feature type="transmembrane region" description="Helical" evidence="7">
    <location>
        <begin position="235"/>
        <end position="260"/>
    </location>
</feature>
<sequence>MLPRPFWFLWFGTLINRFGYFVVPFLTLYLVRHRGFDPALAGAVVSAFGAGSLVSQPLGGWLADRAGRRPTLVAGLLATAAAYLALGAAASPAVLVGCAAAAGLATDLYRPAVAAVVADLVAPEHQRRAFALLYWAIVAATRDPRLVGLTASTFAVAVVFFQGFVTLPLAMSADGLDAGAYGLVAALNPAVILLCQPVLVRLVAGVPLTFLYAGSGVATGVGFGLRLAADSIAGYAVTVAVWTLGEIALNIAAPAMLAVIAPAYLRGRYQGVWGSSWGLALLVAPVAGTWTWQRFGAGPLWLGCLALASAGTSSLLVWRSRWTAVDSRIS</sequence>
<dbReference type="RefSeq" id="WP_089250964.1">
    <property type="nucleotide sequence ID" value="NZ_FZPH01000007.1"/>
</dbReference>
<keyword evidence="6 7" id="KW-0472">Membrane</keyword>
<feature type="transmembrane region" description="Helical" evidence="7">
    <location>
        <begin position="6"/>
        <end position="31"/>
    </location>
</feature>
<evidence type="ECO:0000256" key="5">
    <source>
        <dbReference type="ARBA" id="ARBA00022989"/>
    </source>
</evidence>
<protein>
    <submittedName>
        <fullName evidence="9">Major Facilitator Superfamily protein</fullName>
    </submittedName>
</protein>
<dbReference type="InterPro" id="IPR050171">
    <property type="entry name" value="MFS_Transporters"/>
</dbReference>
<dbReference type="Proteomes" id="UP000198362">
    <property type="component" value="Unassembled WGS sequence"/>
</dbReference>
<evidence type="ECO:0000256" key="4">
    <source>
        <dbReference type="ARBA" id="ARBA00022692"/>
    </source>
</evidence>
<keyword evidence="3" id="KW-1003">Cell membrane</keyword>
<evidence type="ECO:0000313" key="9">
    <source>
        <dbReference type="EMBL" id="SNT50383.1"/>
    </source>
</evidence>
<feature type="transmembrane region" description="Helical" evidence="7">
    <location>
        <begin position="146"/>
        <end position="167"/>
    </location>
</feature>
<dbReference type="GO" id="GO:0005886">
    <property type="term" value="C:plasma membrane"/>
    <property type="evidence" value="ECO:0007669"/>
    <property type="project" value="UniProtKB-SubCell"/>
</dbReference>
<proteinExistence type="predicted"/>
<dbReference type="InterPro" id="IPR036259">
    <property type="entry name" value="MFS_trans_sf"/>
</dbReference>
<dbReference type="PANTHER" id="PTHR23517:SF2">
    <property type="entry name" value="MULTIDRUG RESISTANCE PROTEIN MDTH"/>
    <property type="match status" value="1"/>
</dbReference>
<feature type="transmembrane region" description="Helical" evidence="7">
    <location>
        <begin position="38"/>
        <end position="56"/>
    </location>
</feature>
<dbReference type="Gene3D" id="1.20.1250.20">
    <property type="entry name" value="MFS general substrate transporter like domains"/>
    <property type="match status" value="2"/>
</dbReference>
<keyword evidence="5 7" id="KW-1133">Transmembrane helix</keyword>
<evidence type="ECO:0000313" key="10">
    <source>
        <dbReference type="Proteomes" id="UP000198362"/>
    </source>
</evidence>
<comment type="subcellular location">
    <subcellularLocation>
        <location evidence="1">Cell membrane</location>
        <topology evidence="1">Multi-pass membrane protein</topology>
    </subcellularLocation>
</comment>
<keyword evidence="2" id="KW-0813">Transport</keyword>
<reference evidence="9 10" key="1">
    <citation type="submission" date="2017-06" db="EMBL/GenBank/DDBJ databases">
        <authorList>
            <person name="Kim H.J."/>
            <person name="Triplett B.A."/>
        </authorList>
    </citation>
    <scope>NUCLEOTIDE SEQUENCE [LARGE SCALE GENOMIC DNA]</scope>
    <source>
        <strain evidence="9 10">CGMCC 4.5593</strain>
    </source>
</reference>
<dbReference type="AlphaFoldDB" id="A0A239N7C3"/>
<dbReference type="SUPFAM" id="SSF103473">
    <property type="entry name" value="MFS general substrate transporter"/>
    <property type="match status" value="1"/>
</dbReference>
<evidence type="ECO:0000256" key="3">
    <source>
        <dbReference type="ARBA" id="ARBA00022475"/>
    </source>
</evidence>
<evidence type="ECO:0000259" key="8">
    <source>
        <dbReference type="PROSITE" id="PS50850"/>
    </source>
</evidence>
<evidence type="ECO:0000256" key="2">
    <source>
        <dbReference type="ARBA" id="ARBA00022448"/>
    </source>
</evidence>
<feature type="domain" description="Major facilitator superfamily (MFS) profile" evidence="8">
    <location>
        <begin position="5"/>
        <end position="330"/>
    </location>
</feature>
<feature type="transmembrane region" description="Helical" evidence="7">
    <location>
        <begin position="272"/>
        <end position="292"/>
    </location>
</feature>
<dbReference type="OrthoDB" id="5379144at2"/>
<dbReference type="InterPro" id="IPR011701">
    <property type="entry name" value="MFS"/>
</dbReference>
<dbReference type="Pfam" id="PF07690">
    <property type="entry name" value="MFS_1"/>
    <property type="match status" value="1"/>
</dbReference>
<gene>
    <name evidence="9" type="ORF">SAMN05421812_107311</name>
</gene>
<dbReference type="PROSITE" id="PS00216">
    <property type="entry name" value="SUGAR_TRANSPORT_1"/>
    <property type="match status" value="1"/>
</dbReference>
<dbReference type="GO" id="GO:0022857">
    <property type="term" value="F:transmembrane transporter activity"/>
    <property type="evidence" value="ECO:0007669"/>
    <property type="project" value="InterPro"/>
</dbReference>
<dbReference type="PANTHER" id="PTHR23517">
    <property type="entry name" value="RESISTANCE PROTEIN MDTM, PUTATIVE-RELATED-RELATED"/>
    <property type="match status" value="1"/>
</dbReference>
<feature type="transmembrane region" description="Helical" evidence="7">
    <location>
        <begin position="298"/>
        <end position="318"/>
    </location>
</feature>
<dbReference type="InterPro" id="IPR005829">
    <property type="entry name" value="Sugar_transporter_CS"/>
</dbReference>
<keyword evidence="10" id="KW-1185">Reference proteome</keyword>
<feature type="transmembrane region" description="Helical" evidence="7">
    <location>
        <begin position="76"/>
        <end position="102"/>
    </location>
</feature>
<name>A0A239N7C3_9ACTN</name>
<dbReference type="PROSITE" id="PS50850">
    <property type="entry name" value="MFS"/>
    <property type="match status" value="1"/>
</dbReference>
<accession>A0A239N7C3</accession>
<feature type="transmembrane region" description="Helical" evidence="7">
    <location>
        <begin position="179"/>
        <end position="203"/>
    </location>
</feature>
<evidence type="ECO:0000256" key="1">
    <source>
        <dbReference type="ARBA" id="ARBA00004651"/>
    </source>
</evidence>
<dbReference type="EMBL" id="FZPH01000007">
    <property type="protein sequence ID" value="SNT50383.1"/>
    <property type="molecule type" value="Genomic_DNA"/>
</dbReference>
<organism evidence="9 10">
    <name type="scientific">Asanoa hainanensis</name>
    <dbReference type="NCBI Taxonomy" id="560556"/>
    <lineage>
        <taxon>Bacteria</taxon>
        <taxon>Bacillati</taxon>
        <taxon>Actinomycetota</taxon>
        <taxon>Actinomycetes</taxon>
        <taxon>Micromonosporales</taxon>
        <taxon>Micromonosporaceae</taxon>
        <taxon>Asanoa</taxon>
    </lineage>
</organism>
<evidence type="ECO:0000256" key="7">
    <source>
        <dbReference type="SAM" id="Phobius"/>
    </source>
</evidence>